<sequence>MRANVSSADSRYARHQAFGPVSATTKAYLFCTAHFKIRESSELLSRTAAIMAIGFNNTLFLPSVNRFDRGVYRCYAVNNVEGSAQYDVMLEVNYAPHVREARYKGAYGQFPLTMVPCVHEGAYFFTSTPNSRIGWPRTPEMCYLSQDRSSSTEEGVSSSVTNEHLVLCVVFPAGLVIVVGVNVDDADVIIVVFDVAVVVTLQF</sequence>
<evidence type="ECO:0000313" key="2">
    <source>
        <dbReference type="Proteomes" id="UP000784294"/>
    </source>
</evidence>
<dbReference type="Proteomes" id="UP000784294">
    <property type="component" value="Unassembled WGS sequence"/>
</dbReference>
<dbReference type="EMBL" id="CAAALY010032487">
    <property type="protein sequence ID" value="VEL17407.1"/>
    <property type="molecule type" value="Genomic_DNA"/>
</dbReference>
<dbReference type="SUPFAM" id="SSF48726">
    <property type="entry name" value="Immunoglobulin"/>
    <property type="match status" value="1"/>
</dbReference>
<comment type="caution">
    <text evidence="1">The sequence shown here is derived from an EMBL/GenBank/DDBJ whole genome shotgun (WGS) entry which is preliminary data.</text>
</comment>
<protein>
    <recommendedName>
        <fullName evidence="3">Ig-like domain-containing protein</fullName>
    </recommendedName>
</protein>
<evidence type="ECO:0000313" key="1">
    <source>
        <dbReference type="EMBL" id="VEL17407.1"/>
    </source>
</evidence>
<dbReference type="InterPro" id="IPR036179">
    <property type="entry name" value="Ig-like_dom_sf"/>
</dbReference>
<dbReference type="Gene3D" id="2.60.40.10">
    <property type="entry name" value="Immunoglobulins"/>
    <property type="match status" value="1"/>
</dbReference>
<reference evidence="1" key="1">
    <citation type="submission" date="2018-11" db="EMBL/GenBank/DDBJ databases">
        <authorList>
            <consortium name="Pathogen Informatics"/>
        </authorList>
    </citation>
    <scope>NUCLEOTIDE SEQUENCE</scope>
</reference>
<name>A0A3S5A880_9PLAT</name>
<dbReference type="OrthoDB" id="9972932at2759"/>
<gene>
    <name evidence="1" type="ORF">PXEA_LOCUS10847</name>
</gene>
<keyword evidence="2" id="KW-1185">Reference proteome</keyword>
<dbReference type="AlphaFoldDB" id="A0A3S5A880"/>
<proteinExistence type="predicted"/>
<dbReference type="InterPro" id="IPR013783">
    <property type="entry name" value="Ig-like_fold"/>
</dbReference>
<accession>A0A3S5A880</accession>
<evidence type="ECO:0008006" key="3">
    <source>
        <dbReference type="Google" id="ProtNLM"/>
    </source>
</evidence>
<organism evidence="1 2">
    <name type="scientific">Protopolystoma xenopodis</name>
    <dbReference type="NCBI Taxonomy" id="117903"/>
    <lineage>
        <taxon>Eukaryota</taxon>
        <taxon>Metazoa</taxon>
        <taxon>Spiralia</taxon>
        <taxon>Lophotrochozoa</taxon>
        <taxon>Platyhelminthes</taxon>
        <taxon>Monogenea</taxon>
        <taxon>Polyopisthocotylea</taxon>
        <taxon>Polystomatidea</taxon>
        <taxon>Polystomatidae</taxon>
        <taxon>Protopolystoma</taxon>
    </lineage>
</organism>